<comment type="caution">
    <text evidence="6">The sequence shown here is derived from an EMBL/GenBank/DDBJ whole genome shotgun (WGS) entry which is preliminary data.</text>
</comment>
<feature type="domain" description="IclR-ED" evidence="5">
    <location>
        <begin position="73"/>
        <end position="255"/>
    </location>
</feature>
<dbReference type="Pfam" id="PF01614">
    <property type="entry name" value="IclR_C"/>
    <property type="match status" value="1"/>
</dbReference>
<organism evidence="6 7">
    <name type="scientific">Kutzneria chonburiensis</name>
    <dbReference type="NCBI Taxonomy" id="1483604"/>
    <lineage>
        <taxon>Bacteria</taxon>
        <taxon>Bacillati</taxon>
        <taxon>Actinomycetota</taxon>
        <taxon>Actinomycetes</taxon>
        <taxon>Pseudonocardiales</taxon>
        <taxon>Pseudonocardiaceae</taxon>
        <taxon>Kutzneria</taxon>
    </lineage>
</organism>
<dbReference type="Pfam" id="PF09339">
    <property type="entry name" value="HTH_IclR"/>
    <property type="match status" value="1"/>
</dbReference>
<proteinExistence type="predicted"/>
<evidence type="ECO:0000313" key="7">
    <source>
        <dbReference type="Proteomes" id="UP001589810"/>
    </source>
</evidence>
<dbReference type="Gene3D" id="3.30.450.40">
    <property type="match status" value="1"/>
</dbReference>
<evidence type="ECO:0000256" key="3">
    <source>
        <dbReference type="ARBA" id="ARBA00023163"/>
    </source>
</evidence>
<dbReference type="SMART" id="SM00346">
    <property type="entry name" value="HTH_ICLR"/>
    <property type="match status" value="1"/>
</dbReference>
<dbReference type="Proteomes" id="UP001589810">
    <property type="component" value="Unassembled WGS sequence"/>
</dbReference>
<feature type="domain" description="HTH iclR-type" evidence="4">
    <location>
        <begin position="11"/>
        <end position="72"/>
    </location>
</feature>
<dbReference type="PANTHER" id="PTHR30136">
    <property type="entry name" value="HELIX-TURN-HELIX TRANSCRIPTIONAL REGULATOR, ICLR FAMILY"/>
    <property type="match status" value="1"/>
</dbReference>
<gene>
    <name evidence="6" type="ORF">ACFFH7_11650</name>
</gene>
<dbReference type="InterPro" id="IPR029016">
    <property type="entry name" value="GAF-like_dom_sf"/>
</dbReference>
<dbReference type="PROSITE" id="PS51077">
    <property type="entry name" value="HTH_ICLR"/>
    <property type="match status" value="1"/>
</dbReference>
<evidence type="ECO:0000256" key="1">
    <source>
        <dbReference type="ARBA" id="ARBA00023015"/>
    </source>
</evidence>
<keyword evidence="7" id="KW-1185">Reference proteome</keyword>
<dbReference type="InterPro" id="IPR036390">
    <property type="entry name" value="WH_DNA-bd_sf"/>
</dbReference>
<sequence length="257" mass="26854">MASSEGSAALVQSVDRAVSVLEFLALHGEMGITELAAELGVHKSTAFRLVSVLDSRGLVEQTGDRGKYRLGFGIVRLAGATAAQMDLSREARPVCERLAAQVGETVNVAILDGGYAINVSQVRGSATVATINWVGQRTPLHATSSGKVLLANLPATEQEELLARPLTMYTPRTIIDAGLLRAELDAALAAGWASTADELEIGLNAVAVPIRGMDGNVVAALSVSGPSYRLTTDRFAEVARLAADGAKEISHRIGHTG</sequence>
<dbReference type="EMBL" id="JBHLUD010000003">
    <property type="protein sequence ID" value="MFC0542139.1"/>
    <property type="molecule type" value="Genomic_DNA"/>
</dbReference>
<dbReference type="InterPro" id="IPR005471">
    <property type="entry name" value="Tscrpt_reg_IclR_N"/>
</dbReference>
<dbReference type="InterPro" id="IPR050707">
    <property type="entry name" value="HTH_MetabolicPath_Reg"/>
</dbReference>
<protein>
    <submittedName>
        <fullName evidence="6">IclR family transcriptional regulator</fullName>
    </submittedName>
</protein>
<dbReference type="SUPFAM" id="SSF55781">
    <property type="entry name" value="GAF domain-like"/>
    <property type="match status" value="1"/>
</dbReference>
<keyword evidence="2" id="KW-0238">DNA-binding</keyword>
<dbReference type="PROSITE" id="PS51078">
    <property type="entry name" value="ICLR_ED"/>
    <property type="match status" value="1"/>
</dbReference>
<dbReference type="RefSeq" id="WP_379793955.1">
    <property type="nucleotide sequence ID" value="NZ_JBHLUD010000003.1"/>
</dbReference>
<dbReference type="PANTHER" id="PTHR30136:SF24">
    <property type="entry name" value="HTH-TYPE TRANSCRIPTIONAL REPRESSOR ALLR"/>
    <property type="match status" value="1"/>
</dbReference>
<evidence type="ECO:0000259" key="5">
    <source>
        <dbReference type="PROSITE" id="PS51078"/>
    </source>
</evidence>
<evidence type="ECO:0000259" key="4">
    <source>
        <dbReference type="PROSITE" id="PS51077"/>
    </source>
</evidence>
<dbReference type="InterPro" id="IPR036388">
    <property type="entry name" value="WH-like_DNA-bd_sf"/>
</dbReference>
<dbReference type="Gene3D" id="1.10.10.10">
    <property type="entry name" value="Winged helix-like DNA-binding domain superfamily/Winged helix DNA-binding domain"/>
    <property type="match status" value="1"/>
</dbReference>
<name>A0ABV6MPA2_9PSEU</name>
<evidence type="ECO:0000313" key="6">
    <source>
        <dbReference type="EMBL" id="MFC0542139.1"/>
    </source>
</evidence>
<dbReference type="SUPFAM" id="SSF46785">
    <property type="entry name" value="Winged helix' DNA-binding domain"/>
    <property type="match status" value="1"/>
</dbReference>
<keyword evidence="1" id="KW-0805">Transcription regulation</keyword>
<keyword evidence="3" id="KW-0804">Transcription</keyword>
<accession>A0ABV6MPA2</accession>
<evidence type="ECO:0000256" key="2">
    <source>
        <dbReference type="ARBA" id="ARBA00023125"/>
    </source>
</evidence>
<dbReference type="InterPro" id="IPR014757">
    <property type="entry name" value="Tscrpt_reg_IclR_C"/>
</dbReference>
<reference evidence="6 7" key="1">
    <citation type="submission" date="2024-09" db="EMBL/GenBank/DDBJ databases">
        <authorList>
            <person name="Sun Q."/>
            <person name="Mori K."/>
        </authorList>
    </citation>
    <scope>NUCLEOTIDE SEQUENCE [LARGE SCALE GENOMIC DNA]</scope>
    <source>
        <strain evidence="6 7">TBRC 1432</strain>
    </source>
</reference>